<comment type="caution">
    <text evidence="1">The sequence shown here is derived from an EMBL/GenBank/DDBJ whole genome shotgun (WGS) entry which is preliminary data.</text>
</comment>
<evidence type="ECO:0000313" key="1">
    <source>
        <dbReference type="EMBL" id="GIY46332.1"/>
    </source>
</evidence>
<protein>
    <submittedName>
        <fullName evidence="1">Uncharacterized protein</fullName>
    </submittedName>
</protein>
<organism evidence="1 2">
    <name type="scientific">Caerostris extrusa</name>
    <name type="common">Bark spider</name>
    <name type="synonym">Caerostris bankana</name>
    <dbReference type="NCBI Taxonomy" id="172846"/>
    <lineage>
        <taxon>Eukaryota</taxon>
        <taxon>Metazoa</taxon>
        <taxon>Ecdysozoa</taxon>
        <taxon>Arthropoda</taxon>
        <taxon>Chelicerata</taxon>
        <taxon>Arachnida</taxon>
        <taxon>Araneae</taxon>
        <taxon>Araneomorphae</taxon>
        <taxon>Entelegynae</taxon>
        <taxon>Araneoidea</taxon>
        <taxon>Araneidae</taxon>
        <taxon>Caerostris</taxon>
    </lineage>
</organism>
<name>A0AAV4TNK5_CAEEX</name>
<proteinExistence type="predicted"/>
<gene>
    <name evidence="1" type="ORF">CEXT_241471</name>
</gene>
<evidence type="ECO:0000313" key="2">
    <source>
        <dbReference type="Proteomes" id="UP001054945"/>
    </source>
</evidence>
<dbReference type="AlphaFoldDB" id="A0AAV4TNK5"/>
<reference evidence="1 2" key="1">
    <citation type="submission" date="2021-06" db="EMBL/GenBank/DDBJ databases">
        <title>Caerostris extrusa draft genome.</title>
        <authorList>
            <person name="Kono N."/>
            <person name="Arakawa K."/>
        </authorList>
    </citation>
    <scope>NUCLEOTIDE SEQUENCE [LARGE SCALE GENOMIC DNA]</scope>
</reference>
<accession>A0AAV4TNK5</accession>
<sequence length="136" mass="15554">MAGPCLEKLNRQSYYDLDIQKDLRDPELNEDQRLDASHFPPQKLKDYAQMIRDQPFKPLPWLLLAVVFQSQGHKENSPCTHYISTTAPHKGHHNPYSPAIAAFQKLGKLFHQVFGRKNDHIHPSHVSPGLGRLSPI</sequence>
<dbReference type="EMBL" id="BPLR01011399">
    <property type="protein sequence ID" value="GIY46332.1"/>
    <property type="molecule type" value="Genomic_DNA"/>
</dbReference>
<dbReference type="Proteomes" id="UP001054945">
    <property type="component" value="Unassembled WGS sequence"/>
</dbReference>
<keyword evidence="2" id="KW-1185">Reference proteome</keyword>